<dbReference type="InterPro" id="IPR036056">
    <property type="entry name" value="Fibrinogen-like_C"/>
</dbReference>
<evidence type="ECO:0000256" key="2">
    <source>
        <dbReference type="SAM" id="MobiDB-lite"/>
    </source>
</evidence>
<evidence type="ECO:0000313" key="3">
    <source>
        <dbReference type="EMBL" id="PFX16659.1"/>
    </source>
</evidence>
<dbReference type="GO" id="GO:0070492">
    <property type="term" value="F:oligosaccharide binding"/>
    <property type="evidence" value="ECO:0007669"/>
    <property type="project" value="TreeGrafter"/>
</dbReference>
<organism evidence="3 4">
    <name type="scientific">Stylophora pistillata</name>
    <name type="common">Smooth cauliflower coral</name>
    <dbReference type="NCBI Taxonomy" id="50429"/>
    <lineage>
        <taxon>Eukaryota</taxon>
        <taxon>Metazoa</taxon>
        <taxon>Cnidaria</taxon>
        <taxon>Anthozoa</taxon>
        <taxon>Hexacorallia</taxon>
        <taxon>Scleractinia</taxon>
        <taxon>Astrocoeniina</taxon>
        <taxon>Pocilloporidae</taxon>
        <taxon>Stylophora</taxon>
    </lineage>
</organism>
<dbReference type="AlphaFoldDB" id="A0A2B4RIM1"/>
<feature type="region of interest" description="Disordered" evidence="2">
    <location>
        <begin position="291"/>
        <end position="313"/>
    </location>
</feature>
<protein>
    <recommendedName>
        <fullName evidence="5">Apple domain-containing protein</fullName>
    </recommendedName>
</protein>
<comment type="caution">
    <text evidence="3">The sequence shown here is derived from an EMBL/GenBank/DDBJ whole genome shotgun (WGS) entry which is preliminary data.</text>
</comment>
<name>A0A2B4RIM1_STYPI</name>
<dbReference type="Proteomes" id="UP000225706">
    <property type="component" value="Unassembled WGS sequence"/>
</dbReference>
<dbReference type="PANTHER" id="PTHR16146:SF53">
    <property type="entry name" value="APPLE DOMAIN-CONTAINING PROTEIN"/>
    <property type="match status" value="1"/>
</dbReference>
<accession>A0A2B4RIM1</accession>
<evidence type="ECO:0000313" key="4">
    <source>
        <dbReference type="Proteomes" id="UP000225706"/>
    </source>
</evidence>
<dbReference type="GO" id="GO:0005615">
    <property type="term" value="C:extracellular space"/>
    <property type="evidence" value="ECO:0007669"/>
    <property type="project" value="TreeGrafter"/>
</dbReference>
<reference evidence="4" key="1">
    <citation type="journal article" date="2017" name="bioRxiv">
        <title>Comparative analysis of the genomes of Stylophora pistillata and Acropora digitifera provides evidence for extensive differences between species of corals.</title>
        <authorList>
            <person name="Voolstra C.R."/>
            <person name="Li Y."/>
            <person name="Liew Y.J."/>
            <person name="Baumgarten S."/>
            <person name="Zoccola D."/>
            <person name="Flot J.-F."/>
            <person name="Tambutte S."/>
            <person name="Allemand D."/>
            <person name="Aranda M."/>
        </authorList>
    </citation>
    <scope>NUCLEOTIDE SEQUENCE [LARGE SCALE GENOMIC DNA]</scope>
</reference>
<dbReference type="OrthoDB" id="5988144at2759"/>
<evidence type="ECO:0000256" key="1">
    <source>
        <dbReference type="ARBA" id="ARBA00023157"/>
    </source>
</evidence>
<keyword evidence="4" id="KW-1185">Reference proteome</keyword>
<dbReference type="PANTHER" id="PTHR16146">
    <property type="entry name" value="INTELECTIN"/>
    <property type="match status" value="1"/>
</dbReference>
<sequence>MESFDSLLYNRVLIGRVIKSLFTRRGIFSCAYRCLSLPSCSSYNYQTLESDYGVCELNGKEGGQETLKERAGFVFARRRKTPRSCKEARELTIKPASAYFCIKDNNGDMFKVYCDFTSEPGWAWTLVMSESLENVGKPFTRQALFTNEPMSPEVPNWEAYRLQLDRMKGLRSESTHWRITCSFDPASLVNYRDYVRAKFKNFDLLTYVGDATCEHVDYINVHGHSCENCTALWYQSTGYILVHRSFDTRCDFGRAPGSIHSNGDSEQNFGRYLKTETLLLKQLSIFDSTVTTTDNSPSQDYTHPDDQTTPSPVTPGLKPFTAFHQDKKNMTFQMGKTKVILRAEELLMTDIISDKLILQTLEADTELPPEDPLYKEEAYKNLKKEAMTGLRKLLRYIVEHKLEEKVKRVNLGKQKEEDDNKEMKQ</sequence>
<dbReference type="SUPFAM" id="SSF56496">
    <property type="entry name" value="Fibrinogen C-terminal domain-like"/>
    <property type="match status" value="1"/>
</dbReference>
<keyword evidence="1" id="KW-1015">Disulfide bond</keyword>
<gene>
    <name evidence="3" type="ORF">AWC38_SpisGene19053</name>
</gene>
<proteinExistence type="predicted"/>
<feature type="compositionally biased region" description="Polar residues" evidence="2">
    <location>
        <begin position="291"/>
        <end position="311"/>
    </location>
</feature>
<dbReference type="EMBL" id="LSMT01000528">
    <property type="protein sequence ID" value="PFX16659.1"/>
    <property type="molecule type" value="Genomic_DNA"/>
</dbReference>
<evidence type="ECO:0008006" key="5">
    <source>
        <dbReference type="Google" id="ProtNLM"/>
    </source>
</evidence>